<evidence type="ECO:0000313" key="7">
    <source>
        <dbReference type="Proteomes" id="UP001183817"/>
    </source>
</evidence>
<evidence type="ECO:0000313" key="6">
    <source>
        <dbReference type="EMBL" id="MDR7360432.1"/>
    </source>
</evidence>
<comment type="caution">
    <text evidence="6">The sequence shown here is derived from an EMBL/GenBank/DDBJ whole genome shotgun (WGS) entry which is preliminary data.</text>
</comment>
<organism evidence="6 7">
    <name type="scientific">Paeniglutamicibacter sulfureus</name>
    <dbReference type="NCBI Taxonomy" id="43666"/>
    <lineage>
        <taxon>Bacteria</taxon>
        <taxon>Bacillati</taxon>
        <taxon>Actinomycetota</taxon>
        <taxon>Actinomycetes</taxon>
        <taxon>Micrococcales</taxon>
        <taxon>Micrococcaceae</taxon>
        <taxon>Paeniglutamicibacter</taxon>
    </lineage>
</organism>
<evidence type="ECO:0000256" key="5">
    <source>
        <dbReference type="SAM" id="SignalP"/>
    </source>
</evidence>
<keyword evidence="7" id="KW-1185">Reference proteome</keyword>
<dbReference type="SMART" id="SM00641">
    <property type="entry name" value="Glyco_25"/>
    <property type="match status" value="1"/>
</dbReference>
<reference evidence="6 7" key="1">
    <citation type="submission" date="2023-07" db="EMBL/GenBank/DDBJ databases">
        <title>Sequencing the genomes of 1000 actinobacteria strains.</title>
        <authorList>
            <person name="Klenk H.-P."/>
        </authorList>
    </citation>
    <scope>NUCLEOTIDE SEQUENCE [LARGE SCALE GENOMIC DNA]</scope>
    <source>
        <strain evidence="6 7">DSM 20167</strain>
    </source>
</reference>
<protein>
    <submittedName>
        <fullName evidence="6">Cell wall-binding protein/GH25 family lysozyme M1 (1,4-beta-N-acetylmuramidase)</fullName>
    </submittedName>
</protein>
<comment type="similarity">
    <text evidence="1">Belongs to the glycosyl hydrolase 25 family.</text>
</comment>
<dbReference type="RefSeq" id="WP_310293294.1">
    <property type="nucleotide sequence ID" value="NZ_BAAAWO010000001.1"/>
</dbReference>
<dbReference type="PANTHER" id="PTHR34135">
    <property type="entry name" value="LYSOZYME"/>
    <property type="match status" value="1"/>
</dbReference>
<dbReference type="InterPro" id="IPR002053">
    <property type="entry name" value="Glyco_hydro_25"/>
</dbReference>
<dbReference type="EMBL" id="JAVDYI010000001">
    <property type="protein sequence ID" value="MDR7360432.1"/>
    <property type="molecule type" value="Genomic_DNA"/>
</dbReference>
<dbReference type="Pfam" id="PF04122">
    <property type="entry name" value="CW_binding_2"/>
    <property type="match status" value="3"/>
</dbReference>
<name>A0ABU2BP75_9MICC</name>
<evidence type="ECO:0000256" key="3">
    <source>
        <dbReference type="ARBA" id="ARBA00023295"/>
    </source>
</evidence>
<gene>
    <name evidence="6" type="ORF">J2S64_004123</name>
</gene>
<feature type="compositionally biased region" description="Polar residues" evidence="4">
    <location>
        <begin position="180"/>
        <end position="193"/>
    </location>
</feature>
<evidence type="ECO:0000256" key="1">
    <source>
        <dbReference type="ARBA" id="ARBA00010646"/>
    </source>
</evidence>
<dbReference type="InterPro" id="IPR017853">
    <property type="entry name" value="GH"/>
</dbReference>
<dbReference type="PROSITE" id="PS51904">
    <property type="entry name" value="GLYCOSYL_HYDROL_F25_2"/>
    <property type="match status" value="1"/>
</dbReference>
<dbReference type="InterPro" id="IPR018077">
    <property type="entry name" value="Glyco_hydro_fam25_subgr"/>
</dbReference>
<keyword evidence="3" id="KW-0326">Glycosidase</keyword>
<dbReference type="InterPro" id="IPR007253">
    <property type="entry name" value="Cell_wall-bd_2"/>
</dbReference>
<dbReference type="Gene3D" id="3.40.50.12090">
    <property type="match status" value="2"/>
</dbReference>
<feature type="chain" id="PRO_5046943607" evidence="5">
    <location>
        <begin position="33"/>
        <end position="780"/>
    </location>
</feature>
<feature type="region of interest" description="Disordered" evidence="4">
    <location>
        <begin position="151"/>
        <end position="195"/>
    </location>
</feature>
<dbReference type="Gene3D" id="3.20.20.80">
    <property type="entry name" value="Glycosidases"/>
    <property type="match status" value="1"/>
</dbReference>
<evidence type="ECO:0000256" key="2">
    <source>
        <dbReference type="ARBA" id="ARBA00022801"/>
    </source>
</evidence>
<dbReference type="Proteomes" id="UP001183817">
    <property type="component" value="Unassembled WGS sequence"/>
</dbReference>
<proteinExistence type="inferred from homology"/>
<evidence type="ECO:0000256" key="4">
    <source>
        <dbReference type="SAM" id="MobiDB-lite"/>
    </source>
</evidence>
<keyword evidence="5" id="KW-0732">Signal</keyword>
<dbReference type="SUPFAM" id="SSF51445">
    <property type="entry name" value="(Trans)glycosidases"/>
    <property type="match status" value="1"/>
</dbReference>
<keyword evidence="2" id="KW-0378">Hydrolase</keyword>
<dbReference type="PANTHER" id="PTHR34135:SF2">
    <property type="entry name" value="LYSOZYME"/>
    <property type="match status" value="1"/>
</dbReference>
<sequence>MPEFRLPLSRLFTLSLAASLVAPLALAGTAAAAPVVDTTLGAAATDSVQQPPPGSGAAALLDSALKPATKTPALTEVDTGAATIAAKEIRTELKSGGKLTATERIELSDQALTAVGIEALDAQLGQGQRRIEESGDAKAPTLEELESLASATQELAESAPEPSNDDAAVPGPSEEASPPATGTTPEAVSSFNVDSASRTTDTAAAFEASLAGIAMPTSLADLRTWRPPGVLGVDVSHHQGDVNWSHAWGKGARFAYIKATQSWPTTLFKDPKFGQNYSGSFNQGFMRGAYHFAMPAHSSGATQAKQFLANGGGWSADGKTLPPLLDIEWNPYTADAYGAGKGDACYGMTPSQMVAWITDFGNTVKAATGRLPMIYTAQSWWDDCTGDSTAFKGWPLHVSLFPTAEVPKNPRELPEGWTTFNVWQYSSNADLIGSDKNVDANVWNGDLTSLRDFARNTRSTPYRMITDYLGNADVWPTRLAPVRLSGANRYETPVAISKRTFPSTAATVVVASGENFPDALAGSPLATLKNAPLLLTRKDVLPAAVATELQRLRPKNILVLGGPIAVSDATVAKLKAYAPVTRVYGSNRYDTSAKISGNWSSASTAFVVTGQGFEDALSMAAVAAGRKSPMLLTRQSFIPTSTLNELKRLNPSRVYLAGGPVAISAAAETQLRKAVPNATVVRYGGSNRYDTSAMIAKAFWSGGSQRQFIATGSDFPDGLTGAVAAGYNGAPLLLARKSCLPASVSDALVSMKGWTNILLGGPVALDSTVAYRTNGQPNVC</sequence>
<feature type="signal peptide" evidence="5">
    <location>
        <begin position="1"/>
        <end position="32"/>
    </location>
</feature>
<dbReference type="Pfam" id="PF01183">
    <property type="entry name" value="Glyco_hydro_25"/>
    <property type="match status" value="1"/>
</dbReference>
<accession>A0ABU2BP75</accession>